<comment type="caution">
    <text evidence="2">The sequence shown here is derived from an EMBL/GenBank/DDBJ whole genome shotgun (WGS) entry which is preliminary data.</text>
</comment>
<evidence type="ECO:0000313" key="2">
    <source>
        <dbReference type="EMBL" id="GFE53979.1"/>
    </source>
</evidence>
<dbReference type="EMBL" id="BLIY01000008">
    <property type="protein sequence ID" value="GFE53979.1"/>
    <property type="molecule type" value="Genomic_DNA"/>
</dbReference>
<dbReference type="OrthoDB" id="565522at2759"/>
<proteinExistence type="predicted"/>
<keyword evidence="1" id="KW-0472">Membrane</keyword>
<dbReference type="Proteomes" id="UP001057455">
    <property type="component" value="Unassembled WGS sequence"/>
</dbReference>
<reference evidence="2" key="1">
    <citation type="submission" date="2019-12" db="EMBL/GenBank/DDBJ databases">
        <title>Genome sequence of Babesia ovis.</title>
        <authorList>
            <person name="Yamagishi J."/>
            <person name="Sevinc F."/>
            <person name="Xuan X."/>
        </authorList>
    </citation>
    <scope>NUCLEOTIDE SEQUENCE</scope>
    <source>
        <strain evidence="2">Selcuk</strain>
    </source>
</reference>
<dbReference type="AlphaFoldDB" id="A0A9W5TDV3"/>
<evidence type="ECO:0000313" key="3">
    <source>
        <dbReference type="Proteomes" id="UP001057455"/>
    </source>
</evidence>
<protein>
    <submittedName>
        <fullName evidence="2">Serine hydroxymethyltransferase, putative</fullName>
    </submittedName>
</protein>
<keyword evidence="3" id="KW-1185">Reference proteome</keyword>
<organism evidence="2 3">
    <name type="scientific">Babesia ovis</name>
    <dbReference type="NCBI Taxonomy" id="5869"/>
    <lineage>
        <taxon>Eukaryota</taxon>
        <taxon>Sar</taxon>
        <taxon>Alveolata</taxon>
        <taxon>Apicomplexa</taxon>
        <taxon>Aconoidasida</taxon>
        <taxon>Piroplasmida</taxon>
        <taxon>Babesiidae</taxon>
        <taxon>Babesia</taxon>
    </lineage>
</organism>
<feature type="transmembrane region" description="Helical" evidence="1">
    <location>
        <begin position="112"/>
        <end position="129"/>
    </location>
</feature>
<name>A0A9W5TDV3_BABOV</name>
<sequence>MATALAIKLSTIAFKNLGKVNKFNFTGGADEGEAVNEVEKDEENQNNQYDWDVLNYPWGINLVHYDPKELEPKYSKFVRLANYGAFTAYAAMLINVVDVIALASMGVHPMRVLYTLFNIILVAPITWLVSKRTYKTIQRPHISTISCTCNKKQALRQILHGNSCITGIFI</sequence>
<evidence type="ECO:0000256" key="1">
    <source>
        <dbReference type="SAM" id="Phobius"/>
    </source>
</evidence>
<accession>A0A9W5TDV3</accession>
<keyword evidence="1" id="KW-1133">Transmembrane helix</keyword>
<feature type="transmembrane region" description="Helical" evidence="1">
    <location>
        <begin position="83"/>
        <end position="106"/>
    </location>
</feature>
<gene>
    <name evidence="2" type="ORF">BaOVIS_013830</name>
</gene>
<keyword evidence="1" id="KW-0812">Transmembrane</keyword>